<name>A0A7E4VUL4_PANRE</name>
<reference evidence="1" key="1">
    <citation type="journal article" date="2013" name="Genetics">
        <title>The draft genome and transcriptome of Panagrellus redivivus are shaped by the harsh demands of a free-living lifestyle.</title>
        <authorList>
            <person name="Srinivasan J."/>
            <person name="Dillman A.R."/>
            <person name="Macchietto M.G."/>
            <person name="Heikkinen L."/>
            <person name="Lakso M."/>
            <person name="Fracchia K.M."/>
            <person name="Antoshechkin I."/>
            <person name="Mortazavi A."/>
            <person name="Wong G."/>
            <person name="Sternberg P.W."/>
        </authorList>
    </citation>
    <scope>NUCLEOTIDE SEQUENCE [LARGE SCALE GENOMIC DNA]</scope>
    <source>
        <strain evidence="1">MT8872</strain>
    </source>
</reference>
<sequence length="276" mass="32111">MTPYPIKSLPYPFSQRLRQLLAPFEALNLQLAAGKIPTEWNPLVLVLTVQYLLFKADKQNELRISYDGIDGMPLPSDNYQQIFRCLNLVTFRALSEENLAHPKLKQISIRTDGTVEILNGNVTIKYLKSLALLCTEATELRMLNTSYDEDATLTCIFDLFPTVKRITTNNVYKGWVTELVDSNIYQLKELVIACESQKYDDVFGFKPAEMRLFIENHSNLNRVDIRYLCANDDDVNHLRFQVLRLFDDHFKTGSKVRHNLRIVLHQERRDTLYYLV</sequence>
<reference evidence="2" key="2">
    <citation type="submission" date="2020-10" db="UniProtKB">
        <authorList>
            <consortium name="WormBaseParasite"/>
        </authorList>
    </citation>
    <scope>IDENTIFICATION</scope>
</reference>
<evidence type="ECO:0000313" key="2">
    <source>
        <dbReference type="WBParaSite" id="Pan_g3275.t1"/>
    </source>
</evidence>
<organism evidence="1 2">
    <name type="scientific">Panagrellus redivivus</name>
    <name type="common">Microworm</name>
    <dbReference type="NCBI Taxonomy" id="6233"/>
    <lineage>
        <taxon>Eukaryota</taxon>
        <taxon>Metazoa</taxon>
        <taxon>Ecdysozoa</taxon>
        <taxon>Nematoda</taxon>
        <taxon>Chromadorea</taxon>
        <taxon>Rhabditida</taxon>
        <taxon>Tylenchina</taxon>
        <taxon>Panagrolaimomorpha</taxon>
        <taxon>Panagrolaimoidea</taxon>
        <taxon>Panagrolaimidae</taxon>
        <taxon>Panagrellus</taxon>
    </lineage>
</organism>
<proteinExistence type="predicted"/>
<evidence type="ECO:0000313" key="1">
    <source>
        <dbReference type="Proteomes" id="UP000492821"/>
    </source>
</evidence>
<dbReference type="WBParaSite" id="Pan_g3275.t1">
    <property type="protein sequence ID" value="Pan_g3275.t1"/>
    <property type="gene ID" value="Pan_g3275"/>
</dbReference>
<protein>
    <submittedName>
        <fullName evidence="2">F-box domain-containing protein</fullName>
    </submittedName>
</protein>
<dbReference type="Proteomes" id="UP000492821">
    <property type="component" value="Unassembled WGS sequence"/>
</dbReference>
<dbReference type="AlphaFoldDB" id="A0A7E4VUL4"/>
<keyword evidence="1" id="KW-1185">Reference proteome</keyword>
<accession>A0A7E4VUL4</accession>